<evidence type="ECO:0000313" key="10">
    <source>
        <dbReference type="Proteomes" id="UP000001554"/>
    </source>
</evidence>
<keyword evidence="10" id="KW-1185">Reference proteome</keyword>
<dbReference type="Pfam" id="PF13359">
    <property type="entry name" value="DDE_Tnp_4"/>
    <property type="match status" value="1"/>
</dbReference>
<organism evidence="10 11">
    <name type="scientific">Branchiostoma floridae</name>
    <name type="common">Florida lancelet</name>
    <name type="synonym">Amphioxus</name>
    <dbReference type="NCBI Taxonomy" id="7739"/>
    <lineage>
        <taxon>Eukaryota</taxon>
        <taxon>Metazoa</taxon>
        <taxon>Chordata</taxon>
        <taxon>Cephalochordata</taxon>
        <taxon>Leptocardii</taxon>
        <taxon>Amphioxiformes</taxon>
        <taxon>Branchiostomatidae</taxon>
        <taxon>Branchiostoma</taxon>
    </lineage>
</organism>
<evidence type="ECO:0000256" key="7">
    <source>
        <dbReference type="SAM" id="Coils"/>
    </source>
</evidence>
<dbReference type="SUPFAM" id="SSF57716">
    <property type="entry name" value="Glucocorticoid receptor-like (DNA-binding domain)"/>
    <property type="match status" value="1"/>
</dbReference>
<keyword evidence="2" id="KW-0479">Metal-binding</keyword>
<keyword evidence="3 6" id="KW-0863">Zinc-finger</keyword>
<dbReference type="GeneID" id="118405819"/>
<accession>A0A9J7K8X7</accession>
<sequence>MEDAQTTSYKCFQPNAASRCFCNLYFFCLQADCSTEKKKKKTFKRGKICAAYGCTNTNYFVIDGQEVLSKITMFSVPQKVLKDPRSINRWASLLKRQHNKDGFTMNKHTVVCEKHFREDDVQSKSGHGLTLKNPKLKEGAEPLLHSWNTPKPRRPSPKKRCSAQTTRASKKDKKSKVEPAGPPTVEAAMELTPASNMCETSEETPAVSEQANLSSVSGLSSPTFVSVGTQTVETSFDKVPEHMLDHDYTFVIHNAPSMDSLKDYISMLEAKLHNCTLECRELKKIVQDLTDEVTEFRSRRFSIFAFEDDDAAVRFYTGMPNFASFIALFKYLEPKAEKLQYWRGTGNGSANKPYQRPGRRKPGPARKCSLLDEFFLVMVRLRVGLFTKDLALRFEISESTVSRVFTTWINFLSREIPLLFPTPSQSRIRHYMPPQFNKFPTTRIILDCTEIFVEVPSAMKAQSETWSNYKHHNTWKVLVGVTPNGQVSFVSELWGGRVTDKKITLLSGVFDFLEPGDNVMADRGFEIQDILPPGVDLNIPPFKGSREALTAEEVQATMEIAEVRIHVERAIGRIKNYHILDGVMPLSLAPVADQIFRVCAYMTNFQTPLVKDKEKVPSDLLEVQEVHEV</sequence>
<dbReference type="OMA" id="PNAASRC"/>
<dbReference type="Pfam" id="PF13613">
    <property type="entry name" value="HTH_Tnp_4"/>
    <property type="match status" value="1"/>
</dbReference>
<evidence type="ECO:0000259" key="9">
    <source>
        <dbReference type="PROSITE" id="PS50950"/>
    </source>
</evidence>
<dbReference type="OrthoDB" id="6117952at2759"/>
<keyword evidence="7" id="KW-0175">Coiled coil</keyword>
<name>A0A9J7K8X7_BRAFL</name>
<dbReference type="InterPro" id="IPR027806">
    <property type="entry name" value="HARBI1_dom"/>
</dbReference>
<feature type="region of interest" description="Disordered" evidence="8">
    <location>
        <begin position="123"/>
        <end position="183"/>
    </location>
</feature>
<proteinExistence type="predicted"/>
<feature type="coiled-coil region" evidence="7">
    <location>
        <begin position="272"/>
        <end position="299"/>
    </location>
</feature>
<gene>
    <name evidence="11" type="primary">LOC118405819</name>
</gene>
<dbReference type="InterPro" id="IPR027805">
    <property type="entry name" value="Transposase_HTH_dom"/>
</dbReference>
<dbReference type="InterPro" id="IPR006612">
    <property type="entry name" value="THAP_Znf"/>
</dbReference>
<dbReference type="GO" id="GO:0008270">
    <property type="term" value="F:zinc ion binding"/>
    <property type="evidence" value="ECO:0007669"/>
    <property type="project" value="UniProtKB-KW"/>
</dbReference>
<dbReference type="PANTHER" id="PTHR23080">
    <property type="entry name" value="THAP DOMAIN PROTEIN"/>
    <property type="match status" value="1"/>
</dbReference>
<evidence type="ECO:0000256" key="6">
    <source>
        <dbReference type="PROSITE-ProRule" id="PRU00309"/>
    </source>
</evidence>
<keyword evidence="4" id="KW-0862">Zinc</keyword>
<evidence type="ECO:0000256" key="4">
    <source>
        <dbReference type="ARBA" id="ARBA00022833"/>
    </source>
</evidence>
<evidence type="ECO:0000256" key="1">
    <source>
        <dbReference type="ARBA" id="ARBA00001968"/>
    </source>
</evidence>
<dbReference type="KEGG" id="bfo:118405819"/>
<reference evidence="10" key="1">
    <citation type="journal article" date="2020" name="Nat. Ecol. Evol.">
        <title>Deeply conserved synteny resolves early events in vertebrate evolution.</title>
        <authorList>
            <person name="Simakov O."/>
            <person name="Marletaz F."/>
            <person name="Yue J.X."/>
            <person name="O'Connell B."/>
            <person name="Jenkins J."/>
            <person name="Brandt A."/>
            <person name="Calef R."/>
            <person name="Tung C.H."/>
            <person name="Huang T.K."/>
            <person name="Schmutz J."/>
            <person name="Satoh N."/>
            <person name="Yu J.K."/>
            <person name="Putnam N.H."/>
            <person name="Green R.E."/>
            <person name="Rokhsar D.S."/>
        </authorList>
    </citation>
    <scope>NUCLEOTIDE SEQUENCE [LARGE SCALE GENOMIC DNA]</scope>
    <source>
        <strain evidence="10">S238N-H82</strain>
    </source>
</reference>
<dbReference type="PANTHER" id="PTHR23080:SF142">
    <property type="entry name" value="SI:CH211-69L10.4"/>
    <property type="match status" value="1"/>
</dbReference>
<evidence type="ECO:0000256" key="8">
    <source>
        <dbReference type="SAM" id="MobiDB-lite"/>
    </source>
</evidence>
<evidence type="ECO:0000256" key="3">
    <source>
        <dbReference type="ARBA" id="ARBA00022771"/>
    </source>
</evidence>
<feature type="compositionally biased region" description="Basic residues" evidence="8">
    <location>
        <begin position="151"/>
        <end position="161"/>
    </location>
</feature>
<reference evidence="11" key="2">
    <citation type="submission" date="2025-08" db="UniProtKB">
        <authorList>
            <consortium name="RefSeq"/>
        </authorList>
    </citation>
    <scope>IDENTIFICATION</scope>
    <source>
        <strain evidence="11">S238N-H82</strain>
        <tissue evidence="11">Testes</tissue>
    </source>
</reference>
<keyword evidence="5 6" id="KW-0238">DNA-binding</keyword>
<comment type="cofactor">
    <cofactor evidence="1">
        <name>a divalent metal cation</name>
        <dbReference type="ChEBI" id="CHEBI:60240"/>
    </cofactor>
</comment>
<dbReference type="GO" id="GO:0003677">
    <property type="term" value="F:DNA binding"/>
    <property type="evidence" value="ECO:0007669"/>
    <property type="project" value="UniProtKB-UniRule"/>
</dbReference>
<protein>
    <submittedName>
        <fullName evidence="11">Uncharacterized protein LOC118405819 isoform X1</fullName>
    </submittedName>
</protein>
<dbReference type="Proteomes" id="UP000001554">
    <property type="component" value="Chromosome 18"/>
</dbReference>
<dbReference type="SMART" id="SM00980">
    <property type="entry name" value="THAP"/>
    <property type="match status" value="1"/>
</dbReference>
<dbReference type="AlphaFoldDB" id="A0A9J7K8X7"/>
<evidence type="ECO:0000256" key="2">
    <source>
        <dbReference type="ARBA" id="ARBA00022723"/>
    </source>
</evidence>
<feature type="domain" description="THAP-type" evidence="9">
    <location>
        <begin position="45"/>
        <end position="145"/>
    </location>
</feature>
<dbReference type="PROSITE" id="PS50950">
    <property type="entry name" value="ZF_THAP"/>
    <property type="match status" value="1"/>
</dbReference>
<dbReference type="RefSeq" id="XP_035661491.1">
    <property type="nucleotide sequence ID" value="XM_035805598.1"/>
</dbReference>
<dbReference type="Pfam" id="PF05485">
    <property type="entry name" value="THAP"/>
    <property type="match status" value="1"/>
</dbReference>
<evidence type="ECO:0000313" key="11">
    <source>
        <dbReference type="RefSeq" id="XP_035661491.1"/>
    </source>
</evidence>
<evidence type="ECO:0000256" key="5">
    <source>
        <dbReference type="ARBA" id="ARBA00023125"/>
    </source>
</evidence>